<dbReference type="EMBL" id="NIBT01000013">
    <property type="protein sequence ID" value="PHM23708.1"/>
    <property type="molecule type" value="Genomic_DNA"/>
</dbReference>
<dbReference type="Proteomes" id="UP000225605">
    <property type="component" value="Unassembled WGS sequence"/>
</dbReference>
<evidence type="ECO:0000313" key="5">
    <source>
        <dbReference type="Proteomes" id="UP000283568"/>
    </source>
</evidence>
<dbReference type="RefSeq" id="WP_099132785.1">
    <property type="nucleotide sequence ID" value="NZ_CAWNOJ010000024.1"/>
</dbReference>
<proteinExistence type="predicted"/>
<evidence type="ECO:0000313" key="3">
    <source>
        <dbReference type="EMBL" id="RKE92688.1"/>
    </source>
</evidence>
<accession>A0A2D0IPC6</accession>
<dbReference type="EMBL" id="RAQI01000001">
    <property type="protein sequence ID" value="RKE92688.1"/>
    <property type="molecule type" value="Genomic_DNA"/>
</dbReference>
<reference evidence="3 5" key="2">
    <citation type="submission" date="2018-09" db="EMBL/GenBank/DDBJ databases">
        <title>Genomic Encyclopedia of Archaeal and Bacterial Type Strains, Phase II (KMG-II): from individual species to whole genera.</title>
        <authorList>
            <person name="Goeker M."/>
        </authorList>
    </citation>
    <scope>NUCLEOTIDE SEQUENCE [LARGE SCALE GENOMIC DNA]</scope>
    <source>
        <strain evidence="3 5">DSM 16337</strain>
    </source>
</reference>
<keyword evidence="5" id="KW-1185">Reference proteome</keyword>
<organism evidence="2 4">
    <name type="scientific">Xenorhabdus ehlersii</name>
    <dbReference type="NCBI Taxonomy" id="290111"/>
    <lineage>
        <taxon>Bacteria</taxon>
        <taxon>Pseudomonadati</taxon>
        <taxon>Pseudomonadota</taxon>
        <taxon>Gammaproteobacteria</taxon>
        <taxon>Enterobacterales</taxon>
        <taxon>Morganellaceae</taxon>
        <taxon>Xenorhabdus</taxon>
    </lineage>
</organism>
<evidence type="ECO:0000256" key="1">
    <source>
        <dbReference type="SAM" id="MobiDB-lite"/>
    </source>
</evidence>
<dbReference type="Proteomes" id="UP000283568">
    <property type="component" value="Unassembled WGS sequence"/>
</dbReference>
<gene>
    <name evidence="3" type="ORF">BDE27_0345</name>
    <name evidence="2" type="ORF">Xehl_02711</name>
</gene>
<comment type="caution">
    <text evidence="2">The sequence shown here is derived from an EMBL/GenBank/DDBJ whole genome shotgun (WGS) entry which is preliminary data.</text>
</comment>
<feature type="region of interest" description="Disordered" evidence="1">
    <location>
        <begin position="53"/>
        <end position="74"/>
    </location>
</feature>
<dbReference type="AlphaFoldDB" id="A0A2D0IPC6"/>
<feature type="compositionally biased region" description="Basic and acidic residues" evidence="1">
    <location>
        <begin position="65"/>
        <end position="74"/>
    </location>
</feature>
<protein>
    <submittedName>
        <fullName evidence="2">Uncharacterized protein</fullName>
    </submittedName>
</protein>
<sequence>MALVRVISNNFFAGANLKKLEVGALLEVSEGNAGSWVKAGLVERIEDRKLEVATPAKAKGKGKKDKHDGADSAE</sequence>
<name>A0A2D0IPC6_9GAMM</name>
<evidence type="ECO:0000313" key="4">
    <source>
        <dbReference type="Proteomes" id="UP000225605"/>
    </source>
</evidence>
<reference evidence="2 4" key="1">
    <citation type="journal article" date="2017" name="Nat. Microbiol.">
        <title>Natural product diversity associated with the nematode symbionts Photorhabdus and Xenorhabdus.</title>
        <authorList>
            <person name="Tobias N.J."/>
            <person name="Wolff H."/>
            <person name="Djahanschiri B."/>
            <person name="Grundmann F."/>
            <person name="Kronenwerth M."/>
            <person name="Shi Y.M."/>
            <person name="Simonyi S."/>
            <person name="Grun P."/>
            <person name="Shapiro-Ilan D."/>
            <person name="Pidot S.J."/>
            <person name="Stinear T.P."/>
            <person name="Ebersberger I."/>
            <person name="Bode H.B."/>
        </authorList>
    </citation>
    <scope>NUCLEOTIDE SEQUENCE [LARGE SCALE GENOMIC DNA]</scope>
    <source>
        <strain evidence="2 4">DSM 16337</strain>
    </source>
</reference>
<evidence type="ECO:0000313" key="2">
    <source>
        <dbReference type="EMBL" id="PHM23708.1"/>
    </source>
</evidence>
<dbReference type="OrthoDB" id="6615134at2"/>